<keyword evidence="1" id="KW-1133">Transmembrane helix</keyword>
<dbReference type="EMBL" id="JAIQCV010000011">
    <property type="protein sequence ID" value="KAH1047136.1"/>
    <property type="molecule type" value="Genomic_DNA"/>
</dbReference>
<dbReference type="OrthoDB" id="10533246at2759"/>
<gene>
    <name evidence="2" type="ORF">J1N35_037920</name>
</gene>
<accession>A0A9D3UKW9</accession>
<protein>
    <submittedName>
        <fullName evidence="2">Uncharacterized protein</fullName>
    </submittedName>
</protein>
<keyword evidence="3" id="KW-1185">Reference proteome</keyword>
<reference evidence="2 3" key="1">
    <citation type="journal article" date="2021" name="Plant Biotechnol. J.">
        <title>Multi-omics assisted identification of the key and species-specific regulatory components of drought-tolerant mechanisms in Gossypium stocksii.</title>
        <authorList>
            <person name="Yu D."/>
            <person name="Ke L."/>
            <person name="Zhang D."/>
            <person name="Wu Y."/>
            <person name="Sun Y."/>
            <person name="Mei J."/>
            <person name="Sun J."/>
            <person name="Sun Y."/>
        </authorList>
    </citation>
    <scope>NUCLEOTIDE SEQUENCE [LARGE SCALE GENOMIC DNA]</scope>
    <source>
        <strain evidence="3">cv. E1</strain>
        <tissue evidence="2">Leaf</tissue>
    </source>
</reference>
<comment type="caution">
    <text evidence="2">The sequence shown here is derived from an EMBL/GenBank/DDBJ whole genome shotgun (WGS) entry which is preliminary data.</text>
</comment>
<keyword evidence="1" id="KW-0472">Membrane</keyword>
<evidence type="ECO:0000313" key="2">
    <source>
        <dbReference type="EMBL" id="KAH1047136.1"/>
    </source>
</evidence>
<keyword evidence="1" id="KW-0812">Transmembrane</keyword>
<dbReference type="AlphaFoldDB" id="A0A9D3UKW9"/>
<name>A0A9D3UKW9_9ROSI</name>
<sequence>MTWRSTWSAKSLLKSRPKWRIGMELMVSIWEDYWQPGKEMVKVVTEQVSGVDQVSMLWEKGSSISFLAPLFFGELNGVVLVVLVDKESDSSLVPLIVFRVLITF</sequence>
<proteinExistence type="predicted"/>
<evidence type="ECO:0000313" key="3">
    <source>
        <dbReference type="Proteomes" id="UP000828251"/>
    </source>
</evidence>
<evidence type="ECO:0000256" key="1">
    <source>
        <dbReference type="SAM" id="Phobius"/>
    </source>
</evidence>
<dbReference type="Proteomes" id="UP000828251">
    <property type="component" value="Unassembled WGS sequence"/>
</dbReference>
<feature type="transmembrane region" description="Helical" evidence="1">
    <location>
        <begin position="64"/>
        <end position="84"/>
    </location>
</feature>
<organism evidence="2 3">
    <name type="scientific">Gossypium stocksii</name>
    <dbReference type="NCBI Taxonomy" id="47602"/>
    <lineage>
        <taxon>Eukaryota</taxon>
        <taxon>Viridiplantae</taxon>
        <taxon>Streptophyta</taxon>
        <taxon>Embryophyta</taxon>
        <taxon>Tracheophyta</taxon>
        <taxon>Spermatophyta</taxon>
        <taxon>Magnoliopsida</taxon>
        <taxon>eudicotyledons</taxon>
        <taxon>Gunneridae</taxon>
        <taxon>Pentapetalae</taxon>
        <taxon>rosids</taxon>
        <taxon>malvids</taxon>
        <taxon>Malvales</taxon>
        <taxon>Malvaceae</taxon>
        <taxon>Malvoideae</taxon>
        <taxon>Gossypium</taxon>
    </lineage>
</organism>